<dbReference type="EMBL" id="JAGDYP010000001">
    <property type="protein sequence ID" value="MBO1883204.1"/>
    <property type="molecule type" value="Genomic_DNA"/>
</dbReference>
<reference evidence="1 2" key="1">
    <citation type="submission" date="2021-03" db="EMBL/GenBank/DDBJ databases">
        <title>Isolation and description of Capnocytophaga bilenii sp. nov., a novel Capnocytophaga species, isolated from a gingivitis subject.</title>
        <authorList>
            <person name="Antezack A."/>
            <person name="Monnet-Corti V."/>
            <person name="La Scola B."/>
        </authorList>
    </citation>
    <scope>NUCLEOTIDE SEQUENCE [LARGE SCALE GENOMIC DNA]</scope>
    <source>
        <strain evidence="1 2">Marseille-Q4570</strain>
    </source>
</reference>
<organism evidence="1 2">
    <name type="scientific">Capnocytophaga bilenii</name>
    <dbReference type="NCBI Taxonomy" id="2819369"/>
    <lineage>
        <taxon>Bacteria</taxon>
        <taxon>Pseudomonadati</taxon>
        <taxon>Bacteroidota</taxon>
        <taxon>Flavobacteriia</taxon>
        <taxon>Flavobacteriales</taxon>
        <taxon>Flavobacteriaceae</taxon>
        <taxon>Capnocytophaga</taxon>
    </lineage>
</organism>
<protein>
    <submittedName>
        <fullName evidence="1">Uncharacterized protein</fullName>
    </submittedName>
</protein>
<dbReference type="RefSeq" id="WP_208057865.1">
    <property type="nucleotide sequence ID" value="NZ_JAGDYP010000001.1"/>
</dbReference>
<keyword evidence="2" id="KW-1185">Reference proteome</keyword>
<sequence>MTIKFDIASTYDEKISEFELGDITIQQSEFIITSKRDKAPYQNFMLFPTLTNFLYSLRDSISKNQKNITFTALDSSFEFHLEIYENMIILDKKIEVPLNIFLNTVYGASMSLYLNYKGKVDNSNGILDEFKTELGSFKRILF</sequence>
<proteinExistence type="predicted"/>
<evidence type="ECO:0000313" key="2">
    <source>
        <dbReference type="Proteomes" id="UP000681610"/>
    </source>
</evidence>
<dbReference type="Proteomes" id="UP000681610">
    <property type="component" value="Unassembled WGS sequence"/>
</dbReference>
<gene>
    <name evidence="1" type="ORF">J4N46_01910</name>
</gene>
<accession>A0ABS3PWB8</accession>
<comment type="caution">
    <text evidence="1">The sequence shown here is derived from an EMBL/GenBank/DDBJ whole genome shotgun (WGS) entry which is preliminary data.</text>
</comment>
<name>A0ABS3PWB8_9FLAO</name>
<evidence type="ECO:0000313" key="1">
    <source>
        <dbReference type="EMBL" id="MBO1883204.1"/>
    </source>
</evidence>